<dbReference type="Pfam" id="PF17179">
    <property type="entry name" value="Fer4_22"/>
    <property type="match status" value="1"/>
</dbReference>
<dbReference type="RefSeq" id="WP_345023585.1">
    <property type="nucleotide sequence ID" value="NZ_BAABDO010000082.1"/>
</dbReference>
<dbReference type="PANTHER" id="PTHR40447">
    <property type="entry name" value="ANAEROBIC SULFITE REDUCTASE SUBUNIT A"/>
    <property type="match status" value="1"/>
</dbReference>
<dbReference type="InterPro" id="IPR009051">
    <property type="entry name" value="Helical_ferredxn"/>
</dbReference>
<dbReference type="InterPro" id="IPR017900">
    <property type="entry name" value="4Fe4S_Fe_S_CS"/>
</dbReference>
<gene>
    <name evidence="5" type="ORF">GCM10022416_45680</name>
</gene>
<evidence type="ECO:0000256" key="2">
    <source>
        <dbReference type="ARBA" id="ARBA00023004"/>
    </source>
</evidence>
<sequence length="382" mass="41671">MAKLMTTGLGALHDALRRAGYTVIGPTVRDGAIVLDELRSADDLPVGWGVTLAPGGYRVRRRDDQAAFGHSAGPQSWKPFLHRPRVKLWEADRTGDGFEVVEERPEPPRHAFLGVRPCDLRAIQIQDKVLMGGRHTDSAYAARRENVFIVAVDCTEPGETCFCASMGTGPRAGPGYDLALTELIDDGGPRYVVEVGSEAGSALLAEVPTEEADEDLRARARAEVAAAAEHMGREMPALGLRDLMAGSLDYARWDEVATRCLSCGNCTMVCPTCFCTTVEDTTDLTGGHAERWQLWDSCFDLGFSHLHGGDVRSSPKSRYRQWLTHKLGTWHDQFGSSGCVGCGRCIVWCPVGIDLTEEVAALRAEHDERAVGEEVRHDHGGR</sequence>
<keyword evidence="1" id="KW-0479">Metal-binding</keyword>
<evidence type="ECO:0000256" key="3">
    <source>
        <dbReference type="ARBA" id="ARBA00023014"/>
    </source>
</evidence>
<dbReference type="SUPFAM" id="SSF46548">
    <property type="entry name" value="alpha-helical ferredoxin"/>
    <property type="match status" value="1"/>
</dbReference>
<feature type="domain" description="4Fe-4S ferredoxin-type" evidence="4">
    <location>
        <begin position="249"/>
        <end position="281"/>
    </location>
</feature>
<dbReference type="Proteomes" id="UP001500266">
    <property type="component" value="Unassembled WGS sequence"/>
</dbReference>
<name>A0ABP7Z8G9_9ACTN</name>
<evidence type="ECO:0000256" key="1">
    <source>
        <dbReference type="ARBA" id="ARBA00022723"/>
    </source>
</evidence>
<dbReference type="PROSITE" id="PS51379">
    <property type="entry name" value="4FE4S_FER_2"/>
    <property type="match status" value="2"/>
</dbReference>
<evidence type="ECO:0000313" key="6">
    <source>
        <dbReference type="Proteomes" id="UP001500266"/>
    </source>
</evidence>
<dbReference type="Gene3D" id="1.10.1060.10">
    <property type="entry name" value="Alpha-helical ferredoxin"/>
    <property type="match status" value="1"/>
</dbReference>
<dbReference type="EMBL" id="BAABDO010000082">
    <property type="protein sequence ID" value="GAA4149903.1"/>
    <property type="molecule type" value="Genomic_DNA"/>
</dbReference>
<dbReference type="PROSITE" id="PS00198">
    <property type="entry name" value="4FE4S_FER_1"/>
    <property type="match status" value="2"/>
</dbReference>
<evidence type="ECO:0000259" key="4">
    <source>
        <dbReference type="PROSITE" id="PS51379"/>
    </source>
</evidence>
<dbReference type="InterPro" id="IPR017896">
    <property type="entry name" value="4Fe4S_Fe-S-bd"/>
</dbReference>
<keyword evidence="2" id="KW-0408">Iron</keyword>
<accession>A0ABP7Z8G9</accession>
<protein>
    <submittedName>
        <fullName evidence="5">4Fe-4S dicluster domain-containing protein</fullName>
    </submittedName>
</protein>
<reference evidence="6" key="1">
    <citation type="journal article" date="2019" name="Int. J. Syst. Evol. Microbiol.">
        <title>The Global Catalogue of Microorganisms (GCM) 10K type strain sequencing project: providing services to taxonomists for standard genome sequencing and annotation.</title>
        <authorList>
            <consortium name="The Broad Institute Genomics Platform"/>
            <consortium name="The Broad Institute Genome Sequencing Center for Infectious Disease"/>
            <person name="Wu L."/>
            <person name="Ma J."/>
        </authorList>
    </citation>
    <scope>NUCLEOTIDE SEQUENCE [LARGE SCALE GENOMIC DNA]</scope>
    <source>
        <strain evidence="6">JCM 17316</strain>
    </source>
</reference>
<keyword evidence="3" id="KW-0411">Iron-sulfur</keyword>
<proteinExistence type="predicted"/>
<organism evidence="5 6">
    <name type="scientific">Actinomadura keratinilytica</name>
    <dbReference type="NCBI Taxonomy" id="547461"/>
    <lineage>
        <taxon>Bacteria</taxon>
        <taxon>Bacillati</taxon>
        <taxon>Actinomycetota</taxon>
        <taxon>Actinomycetes</taxon>
        <taxon>Streptosporangiales</taxon>
        <taxon>Thermomonosporaceae</taxon>
        <taxon>Actinomadura</taxon>
    </lineage>
</organism>
<keyword evidence="6" id="KW-1185">Reference proteome</keyword>
<feature type="domain" description="4Fe-4S ferredoxin-type" evidence="4">
    <location>
        <begin position="330"/>
        <end position="358"/>
    </location>
</feature>
<comment type="caution">
    <text evidence="5">The sequence shown here is derived from an EMBL/GenBank/DDBJ whole genome shotgun (WGS) entry which is preliminary data.</text>
</comment>
<evidence type="ECO:0000313" key="5">
    <source>
        <dbReference type="EMBL" id="GAA4149903.1"/>
    </source>
</evidence>
<dbReference type="PANTHER" id="PTHR40447:SF1">
    <property type="entry name" value="ANAEROBIC SULFITE REDUCTASE SUBUNIT A"/>
    <property type="match status" value="1"/>
</dbReference>